<gene>
    <name evidence="2" type="ORF">ACFPLB_01645</name>
</gene>
<dbReference type="PROSITE" id="PS51736">
    <property type="entry name" value="RECOMBINASES_3"/>
    <property type="match status" value="1"/>
</dbReference>
<organism evidence="2 3">
    <name type="scientific">Aquamicrobium segne</name>
    <dbReference type="NCBI Taxonomy" id="469547"/>
    <lineage>
        <taxon>Bacteria</taxon>
        <taxon>Pseudomonadati</taxon>
        <taxon>Pseudomonadota</taxon>
        <taxon>Alphaproteobacteria</taxon>
        <taxon>Hyphomicrobiales</taxon>
        <taxon>Phyllobacteriaceae</taxon>
        <taxon>Aquamicrobium</taxon>
    </lineage>
</organism>
<comment type="caution">
    <text evidence="2">The sequence shown here is derived from an EMBL/GenBank/DDBJ whole genome shotgun (WGS) entry which is preliminary data.</text>
</comment>
<name>A0ABW0GUY8_9HYPH</name>
<dbReference type="SMART" id="SM00857">
    <property type="entry name" value="Resolvase"/>
    <property type="match status" value="1"/>
</dbReference>
<accession>A0ABW0GUY8</accession>
<dbReference type="Pfam" id="PF00239">
    <property type="entry name" value="Resolvase"/>
    <property type="match status" value="1"/>
</dbReference>
<dbReference type="RefSeq" id="WP_378227510.1">
    <property type="nucleotide sequence ID" value="NZ_JBHSLL010000007.1"/>
</dbReference>
<evidence type="ECO:0000313" key="2">
    <source>
        <dbReference type="EMBL" id="MFC5384661.1"/>
    </source>
</evidence>
<dbReference type="SUPFAM" id="SSF53041">
    <property type="entry name" value="Resolvase-like"/>
    <property type="match status" value="1"/>
</dbReference>
<protein>
    <submittedName>
        <fullName evidence="2">Recombinase family protein</fullName>
    </submittedName>
</protein>
<sequence>MRSAFGVKPTITGITHIFEEGASEAQPHRPELTRMLDHLRVGDVGDGDAPLSACPIQARHFGIAVRIKQANAGLRSLAEPWADRTRPDGRSMLTVLAGIVDFEHGLIAERTSAVRTAARAQGVKRGRSSVLSDEHIAQAQKLIDQKNKPIAKVARFLSGYRSTLYRALDG</sequence>
<evidence type="ECO:0000313" key="3">
    <source>
        <dbReference type="Proteomes" id="UP001596016"/>
    </source>
</evidence>
<reference evidence="3" key="1">
    <citation type="journal article" date="2019" name="Int. J. Syst. Evol. Microbiol.">
        <title>The Global Catalogue of Microorganisms (GCM) 10K type strain sequencing project: providing services to taxonomists for standard genome sequencing and annotation.</title>
        <authorList>
            <consortium name="The Broad Institute Genomics Platform"/>
            <consortium name="The Broad Institute Genome Sequencing Center for Infectious Disease"/>
            <person name="Wu L."/>
            <person name="Ma J."/>
        </authorList>
    </citation>
    <scope>NUCLEOTIDE SEQUENCE [LARGE SCALE GENOMIC DNA]</scope>
    <source>
        <strain evidence="3">CGMCC 4.1415</strain>
    </source>
</reference>
<dbReference type="EMBL" id="JBHSLL010000007">
    <property type="protein sequence ID" value="MFC5384661.1"/>
    <property type="molecule type" value="Genomic_DNA"/>
</dbReference>
<proteinExistence type="predicted"/>
<dbReference type="InterPro" id="IPR036162">
    <property type="entry name" value="Resolvase-like_N_sf"/>
</dbReference>
<dbReference type="InterPro" id="IPR006119">
    <property type="entry name" value="Resolv_N"/>
</dbReference>
<keyword evidence="3" id="KW-1185">Reference proteome</keyword>
<feature type="domain" description="Resolvase/invertase-type recombinase catalytic" evidence="1">
    <location>
        <begin position="1"/>
        <end position="122"/>
    </location>
</feature>
<dbReference type="Proteomes" id="UP001596016">
    <property type="component" value="Unassembled WGS sequence"/>
</dbReference>
<evidence type="ECO:0000259" key="1">
    <source>
        <dbReference type="PROSITE" id="PS51736"/>
    </source>
</evidence>